<feature type="compositionally biased region" description="Basic and acidic residues" evidence="1">
    <location>
        <begin position="94"/>
        <end position="106"/>
    </location>
</feature>
<dbReference type="PANTHER" id="PTHR33240:SF15">
    <property type="entry name" value="GAG-PRO-LIKE PROTEIN"/>
    <property type="match status" value="1"/>
</dbReference>
<feature type="compositionally biased region" description="Polar residues" evidence="1">
    <location>
        <begin position="124"/>
        <end position="133"/>
    </location>
</feature>
<reference evidence="2" key="1">
    <citation type="submission" date="2018-05" db="EMBL/GenBank/DDBJ databases">
        <title>Draft genome of Mucuna pruriens seed.</title>
        <authorList>
            <person name="Nnadi N.E."/>
            <person name="Vos R."/>
            <person name="Hasami M.H."/>
            <person name="Devisetty U.K."/>
            <person name="Aguiy J.C."/>
        </authorList>
    </citation>
    <scope>NUCLEOTIDE SEQUENCE [LARGE SCALE GENOMIC DNA]</scope>
    <source>
        <strain evidence="2">JCA_2017</strain>
    </source>
</reference>
<proteinExistence type="predicted"/>
<dbReference type="Gene3D" id="3.10.10.10">
    <property type="entry name" value="HIV Type 1 Reverse Transcriptase, subunit A, domain 1"/>
    <property type="match status" value="1"/>
</dbReference>
<evidence type="ECO:0000313" key="2">
    <source>
        <dbReference type="EMBL" id="RDY09778.1"/>
    </source>
</evidence>
<dbReference type="CDD" id="cd00303">
    <property type="entry name" value="retropepsin_like"/>
    <property type="match status" value="1"/>
</dbReference>
<dbReference type="SUPFAM" id="SSF56672">
    <property type="entry name" value="DNA/RNA polymerases"/>
    <property type="match status" value="1"/>
</dbReference>
<keyword evidence="3" id="KW-1185">Reference proteome</keyword>
<protein>
    <submittedName>
        <fullName evidence="2">Uncharacterized protein</fullName>
    </submittedName>
</protein>
<accession>A0A371I413</accession>
<dbReference type="Proteomes" id="UP000257109">
    <property type="component" value="Unassembled WGS sequence"/>
</dbReference>
<sequence length="458" mass="51763">MRVKDSKHFTPLTEKQARILKEIYHTSLLEFPPVARGRIMGSSREDWCEFHRTASHSTEGWWTLKTQIEKLVQEGRLNQYVRRRTDSEQGGEGSRGHDKERPEVQRKRSRSKQRAPTHHRGTIATISGEQTQNGEKEVHMVLTGANLTPLGRRKSNPVITFDDRDLRHGIPGCDEPMVVSVIATEYKIERVLIDQGSSANILYWLTPRKMGLKNMTDCQGMLYGFAGERVSIKGTIELETTFGDGSGVKTIPVVYTVVDAETSYNIIMGRLTLNRLGAVVSTYHLCMKFPVGQGVAIVRTDTGMARRCYEDSLRVEATTKPVVNVLDLDLDPGHFHREERPHPAKNLKEVQIGPLSTQVTRIGTTLSPKEETRLVNSLKQNVDTTREMPVIDPKFMCHRLSVTPKAKPVAQKTKRQGEEKRRAIKEETGKLLAASFVWEVQYPTWLTNVVMVKKANGQ</sequence>
<evidence type="ECO:0000256" key="1">
    <source>
        <dbReference type="SAM" id="MobiDB-lite"/>
    </source>
</evidence>
<dbReference type="EMBL" id="QJKJ01000972">
    <property type="protein sequence ID" value="RDY09778.1"/>
    <property type="molecule type" value="Genomic_DNA"/>
</dbReference>
<name>A0A371I413_MUCPR</name>
<dbReference type="InterPro" id="IPR043502">
    <property type="entry name" value="DNA/RNA_pol_sf"/>
</dbReference>
<evidence type="ECO:0000313" key="3">
    <source>
        <dbReference type="Proteomes" id="UP000257109"/>
    </source>
</evidence>
<feature type="region of interest" description="Disordered" evidence="1">
    <location>
        <begin position="81"/>
        <end position="134"/>
    </location>
</feature>
<dbReference type="AlphaFoldDB" id="A0A371I413"/>
<feature type="non-terminal residue" evidence="2">
    <location>
        <position position="1"/>
    </location>
</feature>
<feature type="compositionally biased region" description="Basic residues" evidence="1">
    <location>
        <begin position="107"/>
        <end position="121"/>
    </location>
</feature>
<dbReference type="PANTHER" id="PTHR33240">
    <property type="entry name" value="OS08G0508500 PROTEIN"/>
    <property type="match status" value="1"/>
</dbReference>
<gene>
    <name evidence="2" type="ORF">CR513_05819</name>
</gene>
<comment type="caution">
    <text evidence="2">The sequence shown here is derived from an EMBL/GenBank/DDBJ whole genome shotgun (WGS) entry which is preliminary data.</text>
</comment>
<organism evidence="2 3">
    <name type="scientific">Mucuna pruriens</name>
    <name type="common">Velvet bean</name>
    <name type="synonym">Dolichos pruriens</name>
    <dbReference type="NCBI Taxonomy" id="157652"/>
    <lineage>
        <taxon>Eukaryota</taxon>
        <taxon>Viridiplantae</taxon>
        <taxon>Streptophyta</taxon>
        <taxon>Embryophyta</taxon>
        <taxon>Tracheophyta</taxon>
        <taxon>Spermatophyta</taxon>
        <taxon>Magnoliopsida</taxon>
        <taxon>eudicotyledons</taxon>
        <taxon>Gunneridae</taxon>
        <taxon>Pentapetalae</taxon>
        <taxon>rosids</taxon>
        <taxon>fabids</taxon>
        <taxon>Fabales</taxon>
        <taxon>Fabaceae</taxon>
        <taxon>Papilionoideae</taxon>
        <taxon>50 kb inversion clade</taxon>
        <taxon>NPAAA clade</taxon>
        <taxon>indigoferoid/millettioid clade</taxon>
        <taxon>Phaseoleae</taxon>
        <taxon>Mucuna</taxon>
    </lineage>
</organism>